<dbReference type="SMART" id="SM00501">
    <property type="entry name" value="BRIGHT"/>
    <property type="match status" value="1"/>
</dbReference>
<proteinExistence type="predicted"/>
<comment type="caution">
    <text evidence="3">The sequence shown here is derived from an EMBL/GenBank/DDBJ whole genome shotgun (WGS) entry which is preliminary data.</text>
</comment>
<dbReference type="PROSITE" id="PS51011">
    <property type="entry name" value="ARID"/>
    <property type="match status" value="1"/>
</dbReference>
<evidence type="ECO:0000256" key="1">
    <source>
        <dbReference type="SAM" id="Coils"/>
    </source>
</evidence>
<dbReference type="AlphaFoldDB" id="A0ABD3BQ66"/>
<protein>
    <recommendedName>
        <fullName evidence="2">ARID domain-containing protein</fullName>
    </recommendedName>
</protein>
<dbReference type="SMART" id="SM01014">
    <property type="entry name" value="ARID"/>
    <property type="match status" value="1"/>
</dbReference>
<dbReference type="InterPro" id="IPR036431">
    <property type="entry name" value="ARID_dom_sf"/>
</dbReference>
<dbReference type="CDD" id="cd00167">
    <property type="entry name" value="SANT"/>
    <property type="match status" value="1"/>
</dbReference>
<dbReference type="PANTHER" id="PTHR46410:SF20">
    <property type="entry name" value="AT-RICH INTERACTIVE DOMAIN-CONTAINING PROTEIN 2-LIKE ISOFORM X1"/>
    <property type="match status" value="1"/>
</dbReference>
<organism evidence="3 4">
    <name type="scientific">Castilleja foliolosa</name>
    <dbReference type="NCBI Taxonomy" id="1961234"/>
    <lineage>
        <taxon>Eukaryota</taxon>
        <taxon>Viridiplantae</taxon>
        <taxon>Streptophyta</taxon>
        <taxon>Embryophyta</taxon>
        <taxon>Tracheophyta</taxon>
        <taxon>Spermatophyta</taxon>
        <taxon>Magnoliopsida</taxon>
        <taxon>eudicotyledons</taxon>
        <taxon>Gunneridae</taxon>
        <taxon>Pentapetalae</taxon>
        <taxon>asterids</taxon>
        <taxon>lamiids</taxon>
        <taxon>Lamiales</taxon>
        <taxon>Orobanchaceae</taxon>
        <taxon>Pedicularideae</taxon>
        <taxon>Castillejinae</taxon>
        <taxon>Castilleja</taxon>
    </lineage>
</organism>
<name>A0ABD3BQ66_9LAMI</name>
<feature type="coiled-coil region" evidence="1">
    <location>
        <begin position="131"/>
        <end position="158"/>
    </location>
</feature>
<keyword evidence="4" id="KW-1185">Reference proteome</keyword>
<dbReference type="Proteomes" id="UP001632038">
    <property type="component" value="Unassembled WGS sequence"/>
</dbReference>
<accession>A0ABD3BQ66</accession>
<evidence type="ECO:0000313" key="4">
    <source>
        <dbReference type="Proteomes" id="UP001632038"/>
    </source>
</evidence>
<dbReference type="SUPFAM" id="SSF46774">
    <property type="entry name" value="ARID-like"/>
    <property type="match status" value="1"/>
</dbReference>
<dbReference type="InterPro" id="IPR001606">
    <property type="entry name" value="ARID_dom"/>
</dbReference>
<dbReference type="CDD" id="cd16100">
    <property type="entry name" value="ARID"/>
    <property type="match status" value="1"/>
</dbReference>
<gene>
    <name evidence="3" type="ORF">CASFOL_036839</name>
</gene>
<sequence length="682" mass="78781">MEEWAEMRDDERGKAKQSFWFNFDFDFPLEKYRFDPCKERLRSLFDQLLVAFMNEKSTSNCARPIPALCGDGRPVDLLKLFWVVRKIGGHKSASENNLWGFVSKECGFGSKVVPTIKLVHEKYLYELDQWLRQLSVSNRNLERENRGLIRKLDLLCRELVNFSRDEHQKGNFKYSNNRNGGFSEFDENTNGFASSAKRVVKKAVAKRVVKNAVEKVLNNGTNGFSKGQVDGEDNGNIKNSAKKVIKKVINKVVKCEGTISINDDKLSVISKAHNLTEKVIEDEERFSVQQRSGYGNVLDSRKRKRKSRSFSEMLSWVALVAKDPNDPSVRIIPECSKWSEYGNEELWVQAISARDALLIRKHDNTNAGENHLKLLFNLLDQDKQKKPRMHPSMYEDDILDHQSPEKIRCSKRVPTSPKSQLCPCCNSNAAQTKTNVHQEEIKVNIPKSPVKSVLRDVDELRKSPNTETFDMPIERQVLVGPLFQAQVPEWTGVISESDPKWLGTRMWPPKDSAKKSITIIKSGPVGKERQHSCKCLFPKSVECFRFHIAENRLKLKLELGSLFYRWRFDRMGEEVSLSWTEEEENKFKDMIRLHAEFPNRFWNNAPSYFPFKTREKLVSYYFNVYIVHRRSYQNRVTPKDVDSDDDEKECGSIGGYFGYKALYLPGSSLISCTLNKESFELV</sequence>
<reference evidence="4" key="1">
    <citation type="journal article" date="2024" name="IScience">
        <title>Strigolactones Initiate the Formation of Haustorium-like Structures in Castilleja.</title>
        <authorList>
            <person name="Buerger M."/>
            <person name="Peterson D."/>
            <person name="Chory J."/>
        </authorList>
    </citation>
    <scope>NUCLEOTIDE SEQUENCE [LARGE SCALE GENOMIC DNA]</scope>
</reference>
<evidence type="ECO:0000259" key="2">
    <source>
        <dbReference type="PROSITE" id="PS51011"/>
    </source>
</evidence>
<keyword evidence="1" id="KW-0175">Coiled coil</keyword>
<dbReference type="EMBL" id="JAVIJP010000069">
    <property type="protein sequence ID" value="KAL3619269.1"/>
    <property type="molecule type" value="Genomic_DNA"/>
</dbReference>
<dbReference type="PANTHER" id="PTHR46410">
    <property type="entry name" value="AT-RICH INTERACTIVE DOMAIN-CONTAINING PROTEIN 2"/>
    <property type="match status" value="1"/>
</dbReference>
<evidence type="ECO:0000313" key="3">
    <source>
        <dbReference type="EMBL" id="KAL3619269.1"/>
    </source>
</evidence>
<dbReference type="Pfam" id="PF01388">
    <property type="entry name" value="ARID"/>
    <property type="match status" value="1"/>
</dbReference>
<feature type="domain" description="ARID" evidence="2">
    <location>
        <begin position="39"/>
        <end position="132"/>
    </location>
</feature>
<dbReference type="Gene3D" id="1.10.150.60">
    <property type="entry name" value="ARID DNA-binding domain"/>
    <property type="match status" value="1"/>
</dbReference>
<dbReference type="InterPro" id="IPR001005">
    <property type="entry name" value="SANT/Myb"/>
</dbReference>